<evidence type="ECO:0000259" key="6">
    <source>
        <dbReference type="Pfam" id="PF08242"/>
    </source>
</evidence>
<dbReference type="InterPro" id="IPR029063">
    <property type="entry name" value="SAM-dependent_MTases_sf"/>
</dbReference>
<dbReference type="PANTHER" id="PTHR43667">
    <property type="entry name" value="CYCLOPROPANE-FATTY-ACYL-PHOSPHOLIPID SYNTHASE"/>
    <property type="match status" value="1"/>
</dbReference>
<comment type="caution">
    <text evidence="7">The sequence shown here is derived from an EMBL/GenBank/DDBJ whole genome shotgun (WGS) entry which is preliminary data.</text>
</comment>
<reference evidence="7 8" key="1">
    <citation type="submission" date="2018-10" db="EMBL/GenBank/DDBJ databases">
        <title>Genomic Encyclopedia of Archaeal and Bacterial Type Strains, Phase II (KMG-II): from individual species to whole genera.</title>
        <authorList>
            <person name="Goeker M."/>
        </authorList>
    </citation>
    <scope>NUCLEOTIDE SEQUENCE [LARGE SCALE GENOMIC DNA]</scope>
    <source>
        <strain evidence="7 8">DSM 43383</strain>
    </source>
</reference>
<name>A0A495Q9J8_9ACTN</name>
<evidence type="ECO:0000256" key="1">
    <source>
        <dbReference type="ARBA" id="ARBA00010815"/>
    </source>
</evidence>
<dbReference type="RefSeq" id="WP_121438064.1">
    <property type="nucleotide sequence ID" value="NZ_RBWU01000008.1"/>
</dbReference>
<dbReference type="PANTHER" id="PTHR43667:SF1">
    <property type="entry name" value="CYCLOPROPANE-FATTY-ACYL-PHOSPHOLIPID SYNTHASE"/>
    <property type="match status" value="1"/>
</dbReference>
<dbReference type="GO" id="GO:0008168">
    <property type="term" value="F:methyltransferase activity"/>
    <property type="evidence" value="ECO:0007669"/>
    <property type="project" value="UniProtKB-KW"/>
</dbReference>
<dbReference type="EMBL" id="RBWU01000008">
    <property type="protein sequence ID" value="RKS68137.1"/>
    <property type="molecule type" value="Genomic_DNA"/>
</dbReference>
<organism evidence="7 8">
    <name type="scientific">Actinomadura pelletieri DSM 43383</name>
    <dbReference type="NCBI Taxonomy" id="1120940"/>
    <lineage>
        <taxon>Bacteria</taxon>
        <taxon>Bacillati</taxon>
        <taxon>Actinomycetota</taxon>
        <taxon>Actinomycetes</taxon>
        <taxon>Streptosporangiales</taxon>
        <taxon>Thermomonosporaceae</taxon>
        <taxon>Actinomadura</taxon>
    </lineage>
</organism>
<evidence type="ECO:0000256" key="4">
    <source>
        <dbReference type="ARBA" id="ARBA00022691"/>
    </source>
</evidence>
<dbReference type="SUPFAM" id="SSF53335">
    <property type="entry name" value="S-adenosyl-L-methionine-dependent methyltransferases"/>
    <property type="match status" value="1"/>
</dbReference>
<evidence type="ECO:0000256" key="5">
    <source>
        <dbReference type="ARBA" id="ARBA00023098"/>
    </source>
</evidence>
<evidence type="ECO:0000256" key="2">
    <source>
        <dbReference type="ARBA" id="ARBA00022603"/>
    </source>
</evidence>
<evidence type="ECO:0000313" key="8">
    <source>
        <dbReference type="Proteomes" id="UP000274601"/>
    </source>
</evidence>
<dbReference type="GO" id="GO:0032259">
    <property type="term" value="P:methylation"/>
    <property type="evidence" value="ECO:0007669"/>
    <property type="project" value="UniProtKB-KW"/>
</dbReference>
<evidence type="ECO:0000256" key="3">
    <source>
        <dbReference type="ARBA" id="ARBA00022679"/>
    </source>
</evidence>
<dbReference type="GO" id="GO:0006629">
    <property type="term" value="P:lipid metabolic process"/>
    <property type="evidence" value="ECO:0007669"/>
    <property type="project" value="UniProtKB-KW"/>
</dbReference>
<dbReference type="Gene3D" id="3.40.50.150">
    <property type="entry name" value="Vaccinia Virus protein VP39"/>
    <property type="match status" value="1"/>
</dbReference>
<dbReference type="CDD" id="cd02440">
    <property type="entry name" value="AdoMet_MTases"/>
    <property type="match status" value="1"/>
</dbReference>
<keyword evidence="5" id="KW-0443">Lipid metabolism</keyword>
<dbReference type="AlphaFoldDB" id="A0A495Q9J8"/>
<evidence type="ECO:0000313" key="7">
    <source>
        <dbReference type="EMBL" id="RKS68137.1"/>
    </source>
</evidence>
<comment type="similarity">
    <text evidence="1">Belongs to the CFA/CMAS family.</text>
</comment>
<keyword evidence="4" id="KW-0949">S-adenosyl-L-methionine</keyword>
<keyword evidence="3 7" id="KW-0808">Transferase</keyword>
<keyword evidence="8" id="KW-1185">Reference proteome</keyword>
<dbReference type="Proteomes" id="UP000274601">
    <property type="component" value="Unassembled WGS sequence"/>
</dbReference>
<feature type="domain" description="Methyltransferase type 12" evidence="6">
    <location>
        <begin position="100"/>
        <end position="201"/>
    </location>
</feature>
<accession>A0A495Q9J8</accession>
<dbReference type="InterPro" id="IPR050723">
    <property type="entry name" value="CFA/CMAS"/>
</dbReference>
<protein>
    <submittedName>
        <fullName evidence="7">Methyltransferase family protein</fullName>
    </submittedName>
</protein>
<gene>
    <name evidence="7" type="ORF">BZB76_6385</name>
</gene>
<dbReference type="InterPro" id="IPR013217">
    <property type="entry name" value="Methyltransf_12"/>
</dbReference>
<keyword evidence="2 7" id="KW-0489">Methyltransferase</keyword>
<proteinExistence type="inferred from homology"/>
<dbReference type="OrthoDB" id="1853779at2"/>
<dbReference type="Pfam" id="PF08242">
    <property type="entry name" value="Methyltransf_12"/>
    <property type="match status" value="1"/>
</dbReference>
<sequence length="265" mass="30502">MTERLPSTRRNRASLAYKLRYAAKNPDKIKPYVGRVARDLRIRLSSRDHVAYYRAVMRSDAAKSPEAAVGSRSHERWLALGQMQFDYLLKHGLKPDDRLLEIGCGNLRAGWRFIDHLDAGNYYGIDISPDILLAAQNTLVQQDLREKLPHLTLVNDLKLRFLPSEYFSVVHAHSVFSHSPLDVIDECLANVGRVLAPDGFFDFTFDRTEGPEHHVLREDFYYRTETLIALAEKHGFTARFMDDWEELPHGQSKIRVTHSTRGRVD</sequence>